<gene>
    <name evidence="3" type="ORF">DB30_02869</name>
</gene>
<feature type="transmembrane region" description="Helical" evidence="2">
    <location>
        <begin position="231"/>
        <end position="249"/>
    </location>
</feature>
<dbReference type="Proteomes" id="UP000031599">
    <property type="component" value="Unassembled WGS sequence"/>
</dbReference>
<evidence type="ECO:0000256" key="1">
    <source>
        <dbReference type="SAM" id="MobiDB-lite"/>
    </source>
</evidence>
<dbReference type="AlphaFoldDB" id="A0A0C1Z2L5"/>
<accession>A0A0C1Z2L5</accession>
<evidence type="ECO:0000313" key="3">
    <source>
        <dbReference type="EMBL" id="KIG11679.1"/>
    </source>
</evidence>
<name>A0A0C1Z2L5_9BACT</name>
<keyword evidence="2" id="KW-0812">Transmembrane</keyword>
<evidence type="ECO:0000313" key="4">
    <source>
        <dbReference type="Proteomes" id="UP000031599"/>
    </source>
</evidence>
<keyword evidence="2" id="KW-1133">Transmembrane helix</keyword>
<reference evidence="3 4" key="1">
    <citation type="submission" date="2014-12" db="EMBL/GenBank/DDBJ databases">
        <title>Genome assembly of Enhygromyxa salina DSM 15201.</title>
        <authorList>
            <person name="Sharma G."/>
            <person name="Subramanian S."/>
        </authorList>
    </citation>
    <scope>NUCLEOTIDE SEQUENCE [LARGE SCALE GENOMIC DNA]</scope>
    <source>
        <strain evidence="3 4">DSM 15201</strain>
    </source>
</reference>
<protein>
    <submittedName>
        <fullName evidence="3">Uncharacterized protein</fullName>
    </submittedName>
</protein>
<sequence>MLEGFGKDDGRRAAAAEEYGKKFESIELDKFDDSEPPPKPVSDASSAGAPRPNYNAEDEISAPPTDSDDRPNLEPVSDNAHPPQNRRMPTQPPSSPVLELSDEDLPTKAHKAVPRDPEASQAPVATSVSNTAQPRPPTLGSRHSPAPVRRWLFSGDRVTNVLAGVAVGLLLMILPAKKFASNYETSQVEPMLTELAGAIEHPLGVEAGVVEAPEKIAARIHAGREKVRERYFMIWLLVGVPLGVGLGFAPRPGD</sequence>
<dbReference type="EMBL" id="JMCC02000202">
    <property type="protein sequence ID" value="KIG11679.1"/>
    <property type="molecule type" value="Genomic_DNA"/>
</dbReference>
<proteinExistence type="predicted"/>
<feature type="compositionally biased region" description="Basic and acidic residues" evidence="1">
    <location>
        <begin position="1"/>
        <end position="33"/>
    </location>
</feature>
<organism evidence="3 4">
    <name type="scientific">Enhygromyxa salina</name>
    <dbReference type="NCBI Taxonomy" id="215803"/>
    <lineage>
        <taxon>Bacteria</taxon>
        <taxon>Pseudomonadati</taxon>
        <taxon>Myxococcota</taxon>
        <taxon>Polyangia</taxon>
        <taxon>Nannocystales</taxon>
        <taxon>Nannocystaceae</taxon>
        <taxon>Enhygromyxa</taxon>
    </lineage>
</organism>
<feature type="compositionally biased region" description="Polar residues" evidence="1">
    <location>
        <begin position="123"/>
        <end position="133"/>
    </location>
</feature>
<comment type="caution">
    <text evidence="3">The sequence shown here is derived from an EMBL/GenBank/DDBJ whole genome shotgun (WGS) entry which is preliminary data.</text>
</comment>
<keyword evidence="2" id="KW-0472">Membrane</keyword>
<evidence type="ECO:0000256" key="2">
    <source>
        <dbReference type="SAM" id="Phobius"/>
    </source>
</evidence>
<feature type="region of interest" description="Disordered" evidence="1">
    <location>
        <begin position="1"/>
        <end position="146"/>
    </location>
</feature>
<feature type="transmembrane region" description="Helical" evidence="2">
    <location>
        <begin position="158"/>
        <end position="176"/>
    </location>
</feature>